<name>A0ACD1E2X1_9MICO</name>
<dbReference type="Proteomes" id="UP000681794">
    <property type="component" value="Chromosome"/>
</dbReference>
<evidence type="ECO:0000313" key="2">
    <source>
        <dbReference type="Proteomes" id="UP000681794"/>
    </source>
</evidence>
<organism evidence="1 2">
    <name type="scientific">Curtobacterium aetherium</name>
    <dbReference type="NCBI Taxonomy" id="2841594"/>
    <lineage>
        <taxon>Bacteria</taxon>
        <taxon>Bacillati</taxon>
        <taxon>Actinomycetota</taxon>
        <taxon>Actinomycetes</taxon>
        <taxon>Micrococcales</taxon>
        <taxon>Microbacteriaceae</taxon>
        <taxon>Curtobacterium</taxon>
    </lineage>
</organism>
<accession>A0ACD1E2X1</accession>
<dbReference type="EMBL" id="CP076544">
    <property type="protein sequence ID" value="QWS33127.1"/>
    <property type="molecule type" value="Genomic_DNA"/>
</dbReference>
<evidence type="ECO:0000313" key="1">
    <source>
        <dbReference type="EMBL" id="QWS33127.1"/>
    </source>
</evidence>
<proteinExistence type="predicted"/>
<sequence>MGKKARLGSGFNIGGDQAEADPLLDDAFYSSGQYEAIVDRQNPRCFVVGRTGSGKSAILKGLAENYPEKVIRIVPEDLSLPYITNLDVVRKLQDLNVDLQSFWKALWRHVFIVEVIRHRYRIDTPEAKANVLRGLREKISRNQGKKQALAYLDEFEGRFWAETDERVREITSSLTKRIEGDAELKAGIAGVGGSASGSGAVEVSETERKELTQRYQRVINETQLARLNKMMDVLDEDVLGSVQDYTYIVIDDLDKDWVDAELVNDLIMALFKTVHDLKRVKNLKILVALRTNIFEYLDFGAANGGQEEKYRSLVLPMSWTKEQLKILVDERVQIASSKQGADVESLTTILPHQNPKRGSAFDYLIERTLMRPRDLLAFVRECLVQSEGKTQVSWDAIKRAEISYSEARLLALRDEWKLNYPGIDRVFETFRHADGKMSRAEVQDRLDDCILLLAEDGFTGDGWLAPLSDAVLSGSAEQTWERRYGPILRMLYSIGFLGVASAPRKNPLFFIEDPNALKFDRQIAALDSYFVARAYHSALEVKTTD</sequence>
<protein>
    <submittedName>
        <fullName evidence="1">Uncharacterized protein</fullName>
    </submittedName>
</protein>
<reference evidence="1" key="1">
    <citation type="submission" date="2021-06" db="EMBL/GenBank/DDBJ databases">
        <authorList>
            <person name="Ellington A.J."/>
            <person name="Bryan N.C."/>
            <person name="Christner B.C."/>
            <person name="Reisch C.R."/>
        </authorList>
    </citation>
    <scope>NUCLEOTIDE SEQUENCE</scope>
    <source>
        <strain evidence="1">L6-1</strain>
    </source>
</reference>
<gene>
    <name evidence="1" type="ORF">KM842_12845</name>
</gene>
<keyword evidence="2" id="KW-1185">Reference proteome</keyword>